<dbReference type="Proteomes" id="UP000215413">
    <property type="component" value="Unassembled WGS sequence"/>
</dbReference>
<dbReference type="Pfam" id="PF16199">
    <property type="entry name" value="Radical_SAM_C"/>
    <property type="match status" value="1"/>
</dbReference>
<sequence length="293" mass="34234">MKKIEINRLSDYLKKTYGTKVYKLPLDGGFSCPNRKNSKGCIFCSESGSGEFTFNEYSIKDQVELQIKRLSEKKKADKFIAYFQSFTNTYKPVNELREIYSDAIDNENVLVLDIATRGDCLDDEKIKLLSDINKQVDVWVEMGLQSTKKSTIELINRAYSNDIYFDMAKKLMDNDIKVISHVIAGLPYETEDDFLESVYQTQLHDIWGIKIHSLYIQTNSRLYDYYLQNKFKILTMDEYTDWVVDSFKILNEDTVVHRMTGDAYKPKLYLPKWSCDKLKVISEINSKIKTYNT</sequence>
<keyword evidence="5" id="KW-0408">Iron</keyword>
<name>A0A233V3M6_FINMA</name>
<dbReference type="InterPro" id="IPR005911">
    <property type="entry name" value="YhcC-like"/>
</dbReference>
<organism evidence="8 9">
    <name type="scientific">Finegoldia magna</name>
    <name type="common">Peptostreptococcus magnus</name>
    <dbReference type="NCBI Taxonomy" id="1260"/>
    <lineage>
        <taxon>Bacteria</taxon>
        <taxon>Bacillati</taxon>
        <taxon>Bacillota</taxon>
        <taxon>Tissierellia</taxon>
        <taxon>Tissierellales</taxon>
        <taxon>Peptoniphilaceae</taxon>
        <taxon>Finegoldia</taxon>
    </lineage>
</organism>
<gene>
    <name evidence="8" type="ORF">B9N49_06390</name>
</gene>
<evidence type="ECO:0000256" key="2">
    <source>
        <dbReference type="ARBA" id="ARBA00022485"/>
    </source>
</evidence>
<dbReference type="RefSeq" id="WP_094206012.1">
    <property type="nucleotide sequence ID" value="NZ_NDYC01000029.1"/>
</dbReference>
<dbReference type="AlphaFoldDB" id="A0A233V3M6"/>
<dbReference type="Gene3D" id="3.80.30.20">
    <property type="entry name" value="tm_1862 like domain"/>
    <property type="match status" value="1"/>
</dbReference>
<evidence type="ECO:0000259" key="7">
    <source>
        <dbReference type="PROSITE" id="PS51918"/>
    </source>
</evidence>
<comment type="cofactor">
    <cofactor evidence="1">
        <name>[4Fe-4S] cluster</name>
        <dbReference type="ChEBI" id="CHEBI:49883"/>
    </cofactor>
</comment>
<dbReference type="InterPro" id="IPR023404">
    <property type="entry name" value="rSAM_horseshoe"/>
</dbReference>
<dbReference type="InterPro" id="IPR006638">
    <property type="entry name" value="Elp3/MiaA/NifB-like_rSAM"/>
</dbReference>
<dbReference type="PANTHER" id="PTHR11135:SF1">
    <property type="entry name" value="PROTEIN YHCC"/>
    <property type="match status" value="1"/>
</dbReference>
<dbReference type="SMART" id="SM00729">
    <property type="entry name" value="Elp3"/>
    <property type="match status" value="1"/>
</dbReference>
<dbReference type="SFLD" id="SFLDG01086">
    <property type="entry name" value="elongater_protein-like"/>
    <property type="match status" value="1"/>
</dbReference>
<feature type="domain" description="Radical SAM core" evidence="7">
    <location>
        <begin position="16"/>
        <end position="253"/>
    </location>
</feature>
<dbReference type="GO" id="GO:0003824">
    <property type="term" value="F:catalytic activity"/>
    <property type="evidence" value="ECO:0007669"/>
    <property type="project" value="InterPro"/>
</dbReference>
<dbReference type="GO" id="GO:0051539">
    <property type="term" value="F:4 iron, 4 sulfur cluster binding"/>
    <property type="evidence" value="ECO:0007669"/>
    <property type="project" value="UniProtKB-KW"/>
</dbReference>
<evidence type="ECO:0000256" key="5">
    <source>
        <dbReference type="ARBA" id="ARBA00023004"/>
    </source>
</evidence>
<keyword evidence="3" id="KW-0949">S-adenosyl-L-methionine</keyword>
<dbReference type="PROSITE" id="PS51918">
    <property type="entry name" value="RADICAL_SAM"/>
    <property type="match status" value="1"/>
</dbReference>
<dbReference type="NCBIfam" id="TIGR01212">
    <property type="entry name" value="TIGR01212 family radical SAM protein"/>
    <property type="match status" value="1"/>
</dbReference>
<dbReference type="PANTHER" id="PTHR11135">
    <property type="entry name" value="HISTONE ACETYLTRANSFERASE-RELATED"/>
    <property type="match status" value="1"/>
</dbReference>
<protein>
    <submittedName>
        <fullName evidence="8">TIGR01212 family radical SAM protein</fullName>
    </submittedName>
</protein>
<evidence type="ECO:0000313" key="8">
    <source>
        <dbReference type="EMBL" id="OXZ27001.1"/>
    </source>
</evidence>
<dbReference type="Pfam" id="PF04055">
    <property type="entry name" value="Radical_SAM"/>
    <property type="match status" value="1"/>
</dbReference>
<dbReference type="SUPFAM" id="SSF102114">
    <property type="entry name" value="Radical SAM enzymes"/>
    <property type="match status" value="1"/>
</dbReference>
<comment type="caution">
    <text evidence="8">The sequence shown here is derived from an EMBL/GenBank/DDBJ whole genome shotgun (WGS) entry which is preliminary data.</text>
</comment>
<dbReference type="InterPro" id="IPR032432">
    <property type="entry name" value="Radical_SAM_C"/>
</dbReference>
<dbReference type="CDD" id="cd01335">
    <property type="entry name" value="Radical_SAM"/>
    <property type="match status" value="1"/>
</dbReference>
<dbReference type="InterPro" id="IPR039661">
    <property type="entry name" value="ELP3"/>
</dbReference>
<keyword evidence="6" id="KW-0411">Iron-sulfur</keyword>
<evidence type="ECO:0000256" key="6">
    <source>
        <dbReference type="ARBA" id="ARBA00023014"/>
    </source>
</evidence>
<keyword evidence="4" id="KW-0479">Metal-binding</keyword>
<keyword evidence="2" id="KW-0004">4Fe-4S</keyword>
<evidence type="ECO:0000313" key="9">
    <source>
        <dbReference type="Proteomes" id="UP000215413"/>
    </source>
</evidence>
<proteinExistence type="predicted"/>
<dbReference type="SFLD" id="SFLDS00029">
    <property type="entry name" value="Radical_SAM"/>
    <property type="match status" value="1"/>
</dbReference>
<dbReference type="SFLD" id="SFLDG01091">
    <property type="entry name" value="uncharacterized_CHP01210-like"/>
    <property type="match status" value="1"/>
</dbReference>
<dbReference type="EMBL" id="NDYC01000029">
    <property type="protein sequence ID" value="OXZ27001.1"/>
    <property type="molecule type" value="Genomic_DNA"/>
</dbReference>
<evidence type="ECO:0000256" key="4">
    <source>
        <dbReference type="ARBA" id="ARBA00022723"/>
    </source>
</evidence>
<dbReference type="InterPro" id="IPR058240">
    <property type="entry name" value="rSAM_sf"/>
</dbReference>
<evidence type="ECO:0000256" key="3">
    <source>
        <dbReference type="ARBA" id="ARBA00022691"/>
    </source>
</evidence>
<dbReference type="InterPro" id="IPR007197">
    <property type="entry name" value="rSAM"/>
</dbReference>
<dbReference type="GO" id="GO:0046872">
    <property type="term" value="F:metal ion binding"/>
    <property type="evidence" value="ECO:0007669"/>
    <property type="project" value="UniProtKB-KW"/>
</dbReference>
<reference evidence="9" key="1">
    <citation type="submission" date="2017-04" db="EMBL/GenBank/DDBJ databases">
        <title>Finegoldia magna isolated from orthopedic joint implant-associated infections.</title>
        <authorList>
            <person name="Bjorklund S."/>
            <person name="Bruggemann H."/>
            <person name="Jensen A."/>
            <person name="Hellmark B."/>
            <person name="Soderquist B."/>
        </authorList>
    </citation>
    <scope>NUCLEOTIDE SEQUENCE [LARGE SCALE GENOMIC DNA]</scope>
    <source>
        <strain evidence="9">CCUG 54800</strain>
    </source>
</reference>
<accession>A0A233V3M6</accession>
<evidence type="ECO:0000256" key="1">
    <source>
        <dbReference type="ARBA" id="ARBA00001966"/>
    </source>
</evidence>